<dbReference type="InterPro" id="IPR010998">
    <property type="entry name" value="Integrase_recombinase_N"/>
</dbReference>
<dbReference type="PROSITE" id="PS51900">
    <property type="entry name" value="CB"/>
    <property type="match status" value="1"/>
</dbReference>
<evidence type="ECO:0000313" key="12">
    <source>
        <dbReference type="Proteomes" id="UP000271464"/>
    </source>
</evidence>
<dbReference type="GO" id="GO:0006310">
    <property type="term" value="P:DNA recombination"/>
    <property type="evidence" value="ECO:0007669"/>
    <property type="project" value="UniProtKB-KW"/>
</dbReference>
<dbReference type="PANTHER" id="PTHR30349:SF41">
    <property type="entry name" value="INTEGRASE_RECOMBINASE PROTEIN MJ0367-RELATED"/>
    <property type="match status" value="1"/>
</dbReference>
<evidence type="ECO:0000259" key="6">
    <source>
        <dbReference type="PROSITE" id="PS51898"/>
    </source>
</evidence>
<accession>A0A1X0L2R2</accession>
<keyword evidence="12" id="KW-1185">Reference proteome</keyword>
<dbReference type="Proteomes" id="UP000271464">
    <property type="component" value="Unassembled WGS sequence"/>
</dbReference>
<dbReference type="EMBL" id="MWQA01000025">
    <property type="protein sequence ID" value="ORB98748.1"/>
    <property type="molecule type" value="Genomic_DNA"/>
</dbReference>
<dbReference type="Pfam" id="PF00589">
    <property type="entry name" value="Phage_integrase"/>
    <property type="match status" value="1"/>
</dbReference>
<evidence type="ECO:0000256" key="2">
    <source>
        <dbReference type="ARBA" id="ARBA00022908"/>
    </source>
</evidence>
<protein>
    <submittedName>
        <fullName evidence="8">Integrase</fullName>
    </submittedName>
    <submittedName>
        <fullName evidence="9">Tyrosine recombinase XerD</fullName>
    </submittedName>
</protein>
<dbReference type="Proteomes" id="UP000192335">
    <property type="component" value="Unassembled WGS sequence"/>
</dbReference>
<evidence type="ECO:0000256" key="5">
    <source>
        <dbReference type="PROSITE-ProRule" id="PRU01248"/>
    </source>
</evidence>
<dbReference type="RefSeq" id="WP_082275702.1">
    <property type="nucleotide sequence ID" value="NZ_LWCM01000159.1"/>
</dbReference>
<evidence type="ECO:0000313" key="13">
    <source>
        <dbReference type="Proteomes" id="UP000279331"/>
    </source>
</evidence>
<organism evidence="8 11">
    <name type="scientific">Mycobacterium persicum</name>
    <dbReference type="NCBI Taxonomy" id="1487726"/>
    <lineage>
        <taxon>Bacteria</taxon>
        <taxon>Bacillati</taxon>
        <taxon>Actinomycetota</taxon>
        <taxon>Actinomycetes</taxon>
        <taxon>Mycobacteriales</taxon>
        <taxon>Mycobacteriaceae</taxon>
        <taxon>Mycobacterium</taxon>
    </lineage>
</organism>
<feature type="domain" description="Tyr recombinase" evidence="6">
    <location>
        <begin position="176"/>
        <end position="353"/>
    </location>
</feature>
<dbReference type="AlphaFoldDB" id="A0A1X0L2R2"/>
<dbReference type="EMBL" id="UPHL01000167">
    <property type="protein sequence ID" value="VAZ86716.1"/>
    <property type="molecule type" value="Genomic_DNA"/>
</dbReference>
<dbReference type="EMBL" id="UPHM01000156">
    <property type="protein sequence ID" value="VBA32520.1"/>
    <property type="molecule type" value="Genomic_DNA"/>
</dbReference>
<dbReference type="Gene3D" id="1.10.150.130">
    <property type="match status" value="1"/>
</dbReference>
<dbReference type="GO" id="GO:0003677">
    <property type="term" value="F:DNA binding"/>
    <property type="evidence" value="ECO:0007669"/>
    <property type="project" value="UniProtKB-UniRule"/>
</dbReference>
<dbReference type="InterPro" id="IPR011010">
    <property type="entry name" value="DNA_brk_join_enz"/>
</dbReference>
<dbReference type="PANTHER" id="PTHR30349">
    <property type="entry name" value="PHAGE INTEGRASE-RELATED"/>
    <property type="match status" value="1"/>
</dbReference>
<keyword evidence="3 5" id="KW-0238">DNA-binding</keyword>
<sequence length="362" mass="39480">MATGQTVESLRAVEQARRWSLVGSGPVGVELINDYLGYLADRNYSPRTVRAYAFDLLAFARWLVVEQLALAEVTTEVLLRFLAFCRSAVPPGRPGGNVYSIRDGRSSGYAATTINRRLAAISGLFSYRQMRDGAATSPVPHGPAARRATAGEQSGLLAHLRKPKQRSRLRVREPRRLPRGLDHKEATALLGSLRTERDRAIAGLMLLSGLRSAEVLGFGVRDVDIGRGWVRVIGKGDKERRVPLDPDVAGLIQTYLFAERPESDCNTLFLVAKGPNRGKPLTPAGLRTIFRHHRAKAGVPAGHPHALRHTFGTALAEAGVDLAVLQALMGHDHVDSSAAYIHLSPAHVRAAYDAARDRQRAH</sequence>
<evidence type="ECO:0000313" key="8">
    <source>
        <dbReference type="EMBL" id="ORB98748.1"/>
    </source>
</evidence>
<dbReference type="InterPro" id="IPR050090">
    <property type="entry name" value="Tyrosine_recombinase_XerCD"/>
</dbReference>
<comment type="similarity">
    <text evidence="1">Belongs to the 'phage' integrase family.</text>
</comment>
<evidence type="ECO:0000313" key="11">
    <source>
        <dbReference type="Proteomes" id="UP000192335"/>
    </source>
</evidence>
<dbReference type="PROSITE" id="PS51898">
    <property type="entry name" value="TYR_RECOMBINASE"/>
    <property type="match status" value="1"/>
</dbReference>
<evidence type="ECO:0000313" key="10">
    <source>
        <dbReference type="EMBL" id="VBA32520.1"/>
    </source>
</evidence>
<evidence type="ECO:0000313" key="9">
    <source>
        <dbReference type="EMBL" id="VAZ86716.1"/>
    </source>
</evidence>
<keyword evidence="4" id="KW-0233">DNA recombination</keyword>
<dbReference type="InterPro" id="IPR002104">
    <property type="entry name" value="Integrase_catalytic"/>
</dbReference>
<dbReference type="InterPro" id="IPR013762">
    <property type="entry name" value="Integrase-like_cat_sf"/>
</dbReference>
<reference evidence="8 11" key="1">
    <citation type="submission" date="2017-02" db="EMBL/GenBank/DDBJ databases">
        <title>Mycobacterium kansasii genomes.</title>
        <authorList>
            <person name="Borowka P."/>
            <person name="Strapagiel D."/>
            <person name="Marciniak B."/>
            <person name="Lach J."/>
            <person name="Bakula Z."/>
            <person name="Van Ingen J."/>
            <person name="Safianowska A."/>
            <person name="Brzostek A."/>
            <person name="Dziadek J."/>
            <person name="Jagielski T."/>
        </authorList>
    </citation>
    <scope>NUCLEOTIDE SEQUENCE [LARGE SCALE GENOMIC DNA]</scope>
    <source>
        <strain evidence="8 11">12MK</strain>
    </source>
</reference>
<dbReference type="SUPFAM" id="SSF56349">
    <property type="entry name" value="DNA breaking-rejoining enzymes"/>
    <property type="match status" value="1"/>
</dbReference>
<dbReference type="GeneID" id="66601397"/>
<evidence type="ECO:0000256" key="3">
    <source>
        <dbReference type="ARBA" id="ARBA00023125"/>
    </source>
</evidence>
<dbReference type="InterPro" id="IPR004107">
    <property type="entry name" value="Integrase_SAM-like_N"/>
</dbReference>
<gene>
    <name evidence="9" type="primary">xerD_2</name>
    <name evidence="10" type="synonym">xerD_7</name>
    <name evidence="8" type="ORF">B4U45_28645</name>
    <name evidence="9" type="ORF">LAUMK42_05569</name>
    <name evidence="10" type="ORF">LAUMK4_05769</name>
</gene>
<dbReference type="Gene3D" id="1.10.443.10">
    <property type="entry name" value="Intergrase catalytic core"/>
    <property type="match status" value="1"/>
</dbReference>
<dbReference type="Pfam" id="PF02899">
    <property type="entry name" value="Phage_int_SAM_1"/>
    <property type="match status" value="1"/>
</dbReference>
<comment type="caution">
    <text evidence="8">The sequence shown here is derived from an EMBL/GenBank/DDBJ whole genome shotgun (WGS) entry which is preliminary data.</text>
</comment>
<feature type="domain" description="Core-binding (CB)" evidence="7">
    <location>
        <begin position="26"/>
        <end position="129"/>
    </location>
</feature>
<keyword evidence="2" id="KW-0229">DNA integration</keyword>
<evidence type="ECO:0000256" key="4">
    <source>
        <dbReference type="ARBA" id="ARBA00023172"/>
    </source>
</evidence>
<name>A0A1X0L2R2_9MYCO</name>
<dbReference type="InterPro" id="IPR044068">
    <property type="entry name" value="CB"/>
</dbReference>
<evidence type="ECO:0000256" key="1">
    <source>
        <dbReference type="ARBA" id="ARBA00008857"/>
    </source>
</evidence>
<reference evidence="12 13" key="2">
    <citation type="submission" date="2018-09" db="EMBL/GenBank/DDBJ databases">
        <authorList>
            <person name="Tagini F."/>
        </authorList>
    </citation>
    <scope>NUCLEOTIDE SEQUENCE [LARGE SCALE GENOMIC DNA]</scope>
    <source>
        <strain evidence="10 12">MK4</strain>
        <strain evidence="9 13">MK42</strain>
    </source>
</reference>
<dbReference type="OrthoDB" id="9803188at2"/>
<proteinExistence type="inferred from homology"/>
<evidence type="ECO:0000259" key="7">
    <source>
        <dbReference type="PROSITE" id="PS51900"/>
    </source>
</evidence>
<dbReference type="Proteomes" id="UP000279331">
    <property type="component" value="Unassembled WGS sequence"/>
</dbReference>
<dbReference type="GO" id="GO:0015074">
    <property type="term" value="P:DNA integration"/>
    <property type="evidence" value="ECO:0007669"/>
    <property type="project" value="UniProtKB-KW"/>
</dbReference>